<dbReference type="Proteomes" id="UP001201273">
    <property type="component" value="Unassembled WGS sequence"/>
</dbReference>
<dbReference type="SUPFAM" id="SSF111369">
    <property type="entry name" value="HlyD-like secretion proteins"/>
    <property type="match status" value="1"/>
</dbReference>
<dbReference type="EMBL" id="JAIMJA010000003">
    <property type="protein sequence ID" value="MCE2594076.1"/>
    <property type="molecule type" value="Genomic_DNA"/>
</dbReference>
<feature type="domain" description="Multidrug resistance protein MdtA-like barrel-sandwich hybrid" evidence="4">
    <location>
        <begin position="84"/>
        <end position="219"/>
    </location>
</feature>
<dbReference type="PANTHER" id="PTHR30469:SF12">
    <property type="entry name" value="MULTIDRUG RESISTANCE PROTEIN MDTA"/>
    <property type="match status" value="1"/>
</dbReference>
<evidence type="ECO:0000313" key="6">
    <source>
        <dbReference type="Proteomes" id="UP001201273"/>
    </source>
</evidence>
<evidence type="ECO:0000313" key="5">
    <source>
        <dbReference type="EMBL" id="MCE2594076.1"/>
    </source>
</evidence>
<comment type="similarity">
    <text evidence="1">Belongs to the membrane fusion protein (MFP) (TC 8.A.1) family.</text>
</comment>
<dbReference type="PANTHER" id="PTHR30469">
    <property type="entry name" value="MULTIDRUG RESISTANCE PROTEIN MDTA"/>
    <property type="match status" value="1"/>
</dbReference>
<dbReference type="Gene3D" id="2.40.30.170">
    <property type="match status" value="1"/>
</dbReference>
<dbReference type="InterPro" id="IPR058625">
    <property type="entry name" value="MdtA-like_BSH"/>
</dbReference>
<feature type="coiled-coil region" evidence="2">
    <location>
        <begin position="122"/>
        <end position="195"/>
    </location>
</feature>
<dbReference type="InterPro" id="IPR006143">
    <property type="entry name" value="RND_pump_MFP"/>
</dbReference>
<protein>
    <submittedName>
        <fullName evidence="5">Efflux RND transporter periplasmic adaptor subunit</fullName>
    </submittedName>
</protein>
<sequence>MPTAPLSSRPLWAKIVRFILPVLVLLVAGYVAWYLATHRPQAQTRPPAKPPVVNVQVLPLVSQAYQVNINSFGTIQPRSQGALVSQVSGSITKVSPNFVVGGFFEQDEVLIEVDNRDYLAALQIAEAALIQARLELTQEQAKVEQAKRDWQRLGKGKPTELVLRKPQLAAAQANVASAKARLAQAQLDLERTQIKAPYAGRLLTKQVDLGQFVGAGASLADIYAVDYVEVRLPLNEQQQALVSLPELFRQQKSSPERPQISISAQFGRNSYSWQGEIERTEGALDANSRQLYAIARIDDPYGRQNQDKPPLKIGQFVDAQIQGKSLEQVMVLPRNAVYQGNQVIVFQDGVLQRKTVAVIWADSDSFIVDGGLSEGDLLVTTPLGNIVSGTRAKLAEEQP</sequence>
<comment type="caution">
    <text evidence="5">The sequence shown here is derived from an EMBL/GenBank/DDBJ whole genome shotgun (WGS) entry which is preliminary data.</text>
</comment>
<keyword evidence="3" id="KW-0812">Transmembrane</keyword>
<dbReference type="Gene3D" id="2.40.420.20">
    <property type="match status" value="1"/>
</dbReference>
<organism evidence="5 6">
    <name type="scientific">Motilimonas cestriensis</name>
    <dbReference type="NCBI Taxonomy" id="2742685"/>
    <lineage>
        <taxon>Bacteria</taxon>
        <taxon>Pseudomonadati</taxon>
        <taxon>Pseudomonadota</taxon>
        <taxon>Gammaproteobacteria</taxon>
        <taxon>Alteromonadales</taxon>
        <taxon>Alteromonadales genera incertae sedis</taxon>
        <taxon>Motilimonas</taxon>
    </lineage>
</organism>
<keyword evidence="3" id="KW-0472">Membrane</keyword>
<dbReference type="Gene3D" id="2.40.50.100">
    <property type="match status" value="1"/>
</dbReference>
<proteinExistence type="inferred from homology"/>
<dbReference type="Pfam" id="PF25917">
    <property type="entry name" value="BSH_RND"/>
    <property type="match status" value="1"/>
</dbReference>
<evidence type="ECO:0000256" key="3">
    <source>
        <dbReference type="SAM" id="Phobius"/>
    </source>
</evidence>
<dbReference type="NCBIfam" id="TIGR01730">
    <property type="entry name" value="RND_mfp"/>
    <property type="match status" value="1"/>
</dbReference>
<dbReference type="RefSeq" id="WP_233051654.1">
    <property type="nucleotide sequence ID" value="NZ_JAIMJA010000003.1"/>
</dbReference>
<evidence type="ECO:0000259" key="4">
    <source>
        <dbReference type="Pfam" id="PF25917"/>
    </source>
</evidence>
<name>A0ABS8W538_9GAMM</name>
<evidence type="ECO:0000256" key="1">
    <source>
        <dbReference type="ARBA" id="ARBA00009477"/>
    </source>
</evidence>
<dbReference type="Gene3D" id="1.10.287.470">
    <property type="entry name" value="Helix hairpin bin"/>
    <property type="match status" value="1"/>
</dbReference>
<keyword evidence="2" id="KW-0175">Coiled coil</keyword>
<reference evidence="5 6" key="1">
    <citation type="journal article" date="2022" name="Environ. Microbiol. Rep.">
        <title>Eco-phylogenetic analyses reveal divergent evolution of vitamin B12 metabolism in the marine bacterial family 'Psychromonadaceae'.</title>
        <authorList>
            <person name="Jin X."/>
            <person name="Yang Y."/>
            <person name="Cao H."/>
            <person name="Gao B."/>
            <person name="Zhao Z."/>
        </authorList>
    </citation>
    <scope>NUCLEOTIDE SEQUENCE [LARGE SCALE GENOMIC DNA]</scope>
    <source>
        <strain evidence="5 6">MKS20</strain>
    </source>
</reference>
<evidence type="ECO:0000256" key="2">
    <source>
        <dbReference type="SAM" id="Coils"/>
    </source>
</evidence>
<feature type="transmembrane region" description="Helical" evidence="3">
    <location>
        <begin position="15"/>
        <end position="36"/>
    </location>
</feature>
<keyword evidence="3" id="KW-1133">Transmembrane helix</keyword>
<keyword evidence="6" id="KW-1185">Reference proteome</keyword>
<gene>
    <name evidence="5" type="ORF">K6Y31_04535</name>
</gene>
<accession>A0ABS8W538</accession>